<protein>
    <submittedName>
        <fullName evidence="1">Uncharacterized protein</fullName>
    </submittedName>
</protein>
<accession>A0ABD3F217</accession>
<name>A0ABD3F217_9STRA</name>
<evidence type="ECO:0000313" key="2">
    <source>
        <dbReference type="Proteomes" id="UP001632037"/>
    </source>
</evidence>
<proteinExistence type="predicted"/>
<dbReference type="Proteomes" id="UP001632037">
    <property type="component" value="Unassembled WGS sequence"/>
</dbReference>
<dbReference type="AlphaFoldDB" id="A0ABD3F217"/>
<gene>
    <name evidence="1" type="ORF">V7S43_014161</name>
</gene>
<keyword evidence="2" id="KW-1185">Reference proteome</keyword>
<sequence length="639" mass="72292">MPRNLEILGSLCLTAQSALAPPSATSEMAALMKLSPTEWQAHYSQYSPAGALEATSKIFVINPAPFSFPSWGLQSVDELYSLNQYSSDCVWNPSLLGTTLTWADSFGVKVDPFAATESSVVANFIEEGEKLPQSSQKLQWMNNWPGEGDTRGNMVYANFQQQPDDFGKASFVALASLRAFPNQQYRKLMWALLHDILPWSDSCVGTIVRQSLYQVGALTDETNPEQLWKCDMHRTTEGLDTFWATLEGIAKKLEHTPRDFENVPLFSELAGFALQYSTHARAIVMTFSRMARRWAEDARSEYKEESDPKRIGQIRQKECVLYGFALLAHTLSPLDNEAAQDVCELLVLFRTAFLCSSINERCSDLMLRVESKIAEMISRQISDLVGYVKKDCDRVLTGLVRLVSATSPERLEWNQFREVSTTEGKFGSCFEAVDEVQNIHYSINLFTGTVLTDGYPPGGLPANIRNHERFVLLFGQSNFEVSSTDGMLRTERKFCDRFYDFALEEDELVVQKLTADSSGQITSTLQLCSVVWIKSLRDLFPVQLRKLYSHWFWVEKSCVLFRPKKAECREVLFNATIDDDNALQCYNVPFSDTKRPYEELLSSLGDYDRFVQKEEALARVFQILEKLRGASVSLPAEVS</sequence>
<organism evidence="1 2">
    <name type="scientific">Phytophthora oleae</name>
    <dbReference type="NCBI Taxonomy" id="2107226"/>
    <lineage>
        <taxon>Eukaryota</taxon>
        <taxon>Sar</taxon>
        <taxon>Stramenopiles</taxon>
        <taxon>Oomycota</taxon>
        <taxon>Peronosporomycetes</taxon>
        <taxon>Peronosporales</taxon>
        <taxon>Peronosporaceae</taxon>
        <taxon>Phytophthora</taxon>
    </lineage>
</organism>
<reference evidence="1 2" key="1">
    <citation type="submission" date="2024-09" db="EMBL/GenBank/DDBJ databases">
        <title>Genome sequencing and assembly of Phytophthora oleae, isolate VK10A, causative agent of rot of olive drupes.</title>
        <authorList>
            <person name="Conti Taguali S."/>
            <person name="Riolo M."/>
            <person name="La Spada F."/>
            <person name="Cacciola S.O."/>
            <person name="Dionisio G."/>
        </authorList>
    </citation>
    <scope>NUCLEOTIDE SEQUENCE [LARGE SCALE GENOMIC DNA]</scope>
    <source>
        <strain evidence="1 2">VK10A</strain>
    </source>
</reference>
<comment type="caution">
    <text evidence="1">The sequence shown here is derived from an EMBL/GenBank/DDBJ whole genome shotgun (WGS) entry which is preliminary data.</text>
</comment>
<dbReference type="EMBL" id="JBIMZQ010000039">
    <property type="protein sequence ID" value="KAL3660758.1"/>
    <property type="molecule type" value="Genomic_DNA"/>
</dbReference>
<evidence type="ECO:0000313" key="1">
    <source>
        <dbReference type="EMBL" id="KAL3660758.1"/>
    </source>
</evidence>